<dbReference type="PROSITE" id="PS51736">
    <property type="entry name" value="RECOMBINASES_3"/>
    <property type="match status" value="1"/>
</dbReference>
<name>A0A1F8GF45_9BACT</name>
<dbReference type="STRING" id="1802695.A3A13_04485"/>
<dbReference type="CDD" id="cd00338">
    <property type="entry name" value="Ser_Recombinase"/>
    <property type="match status" value="1"/>
</dbReference>
<evidence type="ECO:0008006" key="5">
    <source>
        <dbReference type="Google" id="ProtNLM"/>
    </source>
</evidence>
<dbReference type="SUPFAM" id="SSF53041">
    <property type="entry name" value="Resolvase-like"/>
    <property type="match status" value="1"/>
</dbReference>
<dbReference type="InterPro" id="IPR038109">
    <property type="entry name" value="DNA_bind_recomb_sf"/>
</dbReference>
<dbReference type="InterPro" id="IPR025827">
    <property type="entry name" value="Zn_ribbon_recom_dom"/>
</dbReference>
<accession>A0A1F8GF45</accession>
<dbReference type="AlphaFoldDB" id="A0A1F8GF45"/>
<dbReference type="EMBL" id="MGKJ01000020">
    <property type="protein sequence ID" value="OGN23346.1"/>
    <property type="molecule type" value="Genomic_DNA"/>
</dbReference>
<evidence type="ECO:0000259" key="2">
    <source>
        <dbReference type="PROSITE" id="PS51737"/>
    </source>
</evidence>
<dbReference type="InterPro" id="IPR006119">
    <property type="entry name" value="Resolv_N"/>
</dbReference>
<dbReference type="Proteomes" id="UP000178911">
    <property type="component" value="Unassembled WGS sequence"/>
</dbReference>
<proteinExistence type="predicted"/>
<dbReference type="GO" id="GO:0000150">
    <property type="term" value="F:DNA strand exchange activity"/>
    <property type="evidence" value="ECO:0007669"/>
    <property type="project" value="InterPro"/>
</dbReference>
<evidence type="ECO:0000313" key="3">
    <source>
        <dbReference type="EMBL" id="OGN23346.1"/>
    </source>
</evidence>
<dbReference type="InterPro" id="IPR050639">
    <property type="entry name" value="SSR_resolvase"/>
</dbReference>
<dbReference type="PROSITE" id="PS51737">
    <property type="entry name" value="RECOMBINASE_DNA_BIND"/>
    <property type="match status" value="1"/>
</dbReference>
<reference evidence="3 4" key="1">
    <citation type="journal article" date="2016" name="Nat. Commun.">
        <title>Thousands of microbial genomes shed light on interconnected biogeochemical processes in an aquifer system.</title>
        <authorList>
            <person name="Anantharaman K."/>
            <person name="Brown C.T."/>
            <person name="Hug L.A."/>
            <person name="Sharon I."/>
            <person name="Castelle C.J."/>
            <person name="Probst A.J."/>
            <person name="Thomas B.C."/>
            <person name="Singh A."/>
            <person name="Wilkins M.J."/>
            <person name="Karaoz U."/>
            <person name="Brodie E.L."/>
            <person name="Williams K.H."/>
            <person name="Hubbard S.S."/>
            <person name="Banfield J.F."/>
        </authorList>
    </citation>
    <scope>NUCLEOTIDE SEQUENCE [LARGE SCALE GENOMIC DNA]</scope>
</reference>
<comment type="caution">
    <text evidence="3">The sequence shown here is derived from an EMBL/GenBank/DDBJ whole genome shotgun (WGS) entry which is preliminary data.</text>
</comment>
<protein>
    <recommendedName>
        <fullName evidence="5">Recombinase domain-containing protein</fullName>
    </recommendedName>
</protein>
<gene>
    <name evidence="3" type="ORF">A3A13_04485</name>
</gene>
<evidence type="ECO:0000259" key="1">
    <source>
        <dbReference type="PROSITE" id="PS51736"/>
    </source>
</evidence>
<sequence>MKKKSSGLIKRKTIMKYFLYARKSTEDEERQVMSIEAQLAELQEYAKQENILISETFIESKSAKKPGREIFNEMMGKVHVSKEPIGLLAWHPDRLARNSIDGGQVIYSIDIGKIVSLRFPTFWFEPTPQGLFMLQVAFGQSKYYSDNLSENVKRGIRQKLRRGEWLTKAPFGYINNPKTRTIEPHPTLSKILVKAFEAYATEKYTLESLGKFLAEFGIESKNRTPVSKANIKRILTNQAYLGLIAHKGEYFEGKFQPILNRATFEAVQEVLKRKAKPRKTKQGHNFPFTGLMTCEQCNSPITAQWAKGKSGGIYRYYRCTKKRGVCSQKYIQEKDLASQIKTRLQSVALPDTDTDWMLKKVDEWEKEETSKSISSVQNIKSRISETQEKLDKLVSAYIDGDIPKESYLNKKEDLLKAKVSLAEKKENGQTTKNPLEPLRQWILDTKKASSLAFSDNYPEMKQIIQKIGTNPKLSDRYFSFSFIPPSDFLASRLAGRAPTTPIAPLARLSESAEILTSSDLSGCWESNPVNVLPKHAYHRHTPARISGLFFY</sequence>
<dbReference type="Pfam" id="PF00239">
    <property type="entry name" value="Resolvase"/>
    <property type="match status" value="1"/>
</dbReference>
<dbReference type="Pfam" id="PF13408">
    <property type="entry name" value="Zn_ribbon_recom"/>
    <property type="match status" value="1"/>
</dbReference>
<dbReference type="PANTHER" id="PTHR30461:SF23">
    <property type="entry name" value="DNA RECOMBINASE-RELATED"/>
    <property type="match status" value="1"/>
</dbReference>
<dbReference type="InterPro" id="IPR036162">
    <property type="entry name" value="Resolvase-like_N_sf"/>
</dbReference>
<dbReference type="InterPro" id="IPR011109">
    <property type="entry name" value="DNA_bind_recombinase_dom"/>
</dbReference>
<dbReference type="GO" id="GO:0003677">
    <property type="term" value="F:DNA binding"/>
    <property type="evidence" value="ECO:0007669"/>
    <property type="project" value="InterPro"/>
</dbReference>
<dbReference type="Pfam" id="PF07508">
    <property type="entry name" value="Recombinase"/>
    <property type="match status" value="1"/>
</dbReference>
<organism evidence="3 4">
    <name type="scientific">Candidatus Yanofskybacteria bacterium RIFCSPLOWO2_01_FULL_43_22</name>
    <dbReference type="NCBI Taxonomy" id="1802695"/>
    <lineage>
        <taxon>Bacteria</taxon>
        <taxon>Candidatus Yanofskyibacteriota</taxon>
    </lineage>
</organism>
<dbReference type="Gene3D" id="3.40.50.1390">
    <property type="entry name" value="Resolvase, N-terminal catalytic domain"/>
    <property type="match status" value="1"/>
</dbReference>
<dbReference type="SMART" id="SM00857">
    <property type="entry name" value="Resolvase"/>
    <property type="match status" value="1"/>
</dbReference>
<dbReference type="Gene3D" id="3.90.1750.20">
    <property type="entry name" value="Putative Large Serine Recombinase, Chain B, Domain 2"/>
    <property type="match status" value="1"/>
</dbReference>
<feature type="domain" description="Resolvase/invertase-type recombinase catalytic" evidence="1">
    <location>
        <begin position="16"/>
        <end position="163"/>
    </location>
</feature>
<dbReference type="PANTHER" id="PTHR30461">
    <property type="entry name" value="DNA-INVERTASE FROM LAMBDOID PROPHAGE"/>
    <property type="match status" value="1"/>
</dbReference>
<evidence type="ECO:0000313" key="4">
    <source>
        <dbReference type="Proteomes" id="UP000178911"/>
    </source>
</evidence>
<feature type="domain" description="Recombinase" evidence="2">
    <location>
        <begin position="170"/>
        <end position="277"/>
    </location>
</feature>